<dbReference type="Pfam" id="PF16363">
    <property type="entry name" value="GDP_Man_Dehyd"/>
    <property type="match status" value="1"/>
</dbReference>
<dbReference type="GO" id="GO:0047733">
    <property type="term" value="F:CDP-glucose 4,6-dehydratase activity"/>
    <property type="evidence" value="ECO:0007669"/>
    <property type="project" value="UniProtKB-EC"/>
</dbReference>
<dbReference type="InterPro" id="IPR036291">
    <property type="entry name" value="NAD(P)-bd_dom_sf"/>
</dbReference>
<organism evidence="2 3">
    <name type="scientific">Acidobacterium capsulatum (strain ATCC 51196 / DSM 11244 / BCRC 80197 / JCM 7670 / NBRC 15755 / NCIMB 13165 / 161)</name>
    <dbReference type="NCBI Taxonomy" id="240015"/>
    <lineage>
        <taxon>Bacteria</taxon>
        <taxon>Pseudomonadati</taxon>
        <taxon>Acidobacteriota</taxon>
        <taxon>Terriglobia</taxon>
        <taxon>Terriglobales</taxon>
        <taxon>Acidobacteriaceae</taxon>
        <taxon>Acidobacterium</taxon>
    </lineage>
</organism>
<dbReference type="Proteomes" id="UP000002207">
    <property type="component" value="Chromosome"/>
</dbReference>
<evidence type="ECO:0000259" key="1">
    <source>
        <dbReference type="Pfam" id="PF16363"/>
    </source>
</evidence>
<dbReference type="eggNOG" id="COG0451">
    <property type="taxonomic scope" value="Bacteria"/>
</dbReference>
<proteinExistence type="predicted"/>
<dbReference type="HOGENOM" id="CLU_007383_1_7_0"/>
<gene>
    <name evidence="2" type="primary">rfbG</name>
    <name evidence="2" type="ordered locus">ACP_0579</name>
</gene>
<dbReference type="Gene3D" id="3.40.50.720">
    <property type="entry name" value="NAD(P)-binding Rossmann-like Domain"/>
    <property type="match status" value="1"/>
</dbReference>
<dbReference type="SUPFAM" id="SSF51735">
    <property type="entry name" value="NAD(P)-binding Rossmann-fold domains"/>
    <property type="match status" value="1"/>
</dbReference>
<accession>C1F1H9</accession>
<dbReference type="NCBIfam" id="TIGR02622">
    <property type="entry name" value="CDP_4_6_dhtase"/>
    <property type="match status" value="1"/>
</dbReference>
<evidence type="ECO:0000313" key="3">
    <source>
        <dbReference type="Proteomes" id="UP000002207"/>
    </source>
</evidence>
<dbReference type="InterPro" id="IPR013445">
    <property type="entry name" value="CDP_4_6_deHydtase"/>
</dbReference>
<evidence type="ECO:0000313" key="2">
    <source>
        <dbReference type="EMBL" id="ACO33656.1"/>
    </source>
</evidence>
<protein>
    <submittedName>
        <fullName evidence="2">CDP-glucose 4,6-dehydratase</fullName>
        <ecNumber evidence="2">4.2.1.45</ecNumber>
    </submittedName>
</protein>
<dbReference type="EC" id="4.2.1.45" evidence="2"/>
<dbReference type="CDD" id="cd05252">
    <property type="entry name" value="CDP_GD_SDR_e"/>
    <property type="match status" value="1"/>
</dbReference>
<reference evidence="2 3" key="1">
    <citation type="journal article" date="2009" name="Appl. Environ. Microbiol.">
        <title>Three genomes from the phylum Acidobacteria provide insight into the lifestyles of these microorganisms in soils.</title>
        <authorList>
            <person name="Ward N.L."/>
            <person name="Challacombe J.F."/>
            <person name="Janssen P.H."/>
            <person name="Henrissat B."/>
            <person name="Coutinho P.M."/>
            <person name="Wu M."/>
            <person name="Xie G."/>
            <person name="Haft D.H."/>
            <person name="Sait M."/>
            <person name="Badger J."/>
            <person name="Barabote R.D."/>
            <person name="Bradley B."/>
            <person name="Brettin T.S."/>
            <person name="Brinkac L.M."/>
            <person name="Bruce D."/>
            <person name="Creasy T."/>
            <person name="Daugherty S.C."/>
            <person name="Davidsen T.M."/>
            <person name="DeBoy R.T."/>
            <person name="Detter J.C."/>
            <person name="Dodson R.J."/>
            <person name="Durkin A.S."/>
            <person name="Ganapathy A."/>
            <person name="Gwinn-Giglio M."/>
            <person name="Han C.S."/>
            <person name="Khouri H."/>
            <person name="Kiss H."/>
            <person name="Kothari S.P."/>
            <person name="Madupu R."/>
            <person name="Nelson K.E."/>
            <person name="Nelson W.C."/>
            <person name="Paulsen I."/>
            <person name="Penn K."/>
            <person name="Ren Q."/>
            <person name="Rosovitz M.J."/>
            <person name="Selengut J.D."/>
            <person name="Shrivastava S."/>
            <person name="Sullivan S.A."/>
            <person name="Tapia R."/>
            <person name="Thompson L.S."/>
            <person name="Watkins K.L."/>
            <person name="Yang Q."/>
            <person name="Yu C."/>
            <person name="Zafar N."/>
            <person name="Zhou L."/>
            <person name="Kuske C.R."/>
        </authorList>
    </citation>
    <scope>NUCLEOTIDE SEQUENCE [LARGE SCALE GENOMIC DNA]</scope>
    <source>
        <strain evidence="3">ATCC 51196 / DSM 11244 / BCRC 80197 / JCM 7670 / NBRC 15755 / NCIMB 13165 / 161</strain>
    </source>
</reference>
<dbReference type="InterPro" id="IPR016040">
    <property type="entry name" value="NAD(P)-bd_dom"/>
</dbReference>
<dbReference type="STRING" id="240015.ACP_0579"/>
<feature type="domain" description="NAD(P)-binding" evidence="1">
    <location>
        <begin position="9"/>
        <end position="324"/>
    </location>
</feature>
<dbReference type="KEGG" id="aca:ACP_0579"/>
<dbReference type="AlphaFoldDB" id="C1F1H9"/>
<dbReference type="InParanoid" id="C1F1H9"/>
<dbReference type="EMBL" id="CP001472">
    <property type="protein sequence ID" value="ACO33656.1"/>
    <property type="molecule type" value="Genomic_DNA"/>
</dbReference>
<dbReference type="RefSeq" id="WP_015895765.1">
    <property type="nucleotide sequence ID" value="NC_012483.1"/>
</dbReference>
<sequence length="358" mass="40033">MFWKGKRVFVTGHTGFKGAWLSLWLSQMGAHVKGYALPPPTNPSLFEAADVAGCIETVFADVKDQERLKHELGAHRPEIVFHLAAQPLVRESYSSPVETYQTNVMGTVHLLEAVKACPEVRSTVVITTDKCYENREWVWPYRENDPLGGWDPYSSSKACAELVVSAYQRSFFSAPAASGGTVGVASARAGNVIGGGDWAKDRLIADMFRGFSAGAAVRLRNPDAVRPWQHVLEPLRGYLRLAERLYESGSQFSSAWNFGPDASDAKPVRWIADYFIERWDKEARWLHDSGEHVHEAKMLKLDWSKAAAELPWRPLLHLEDALDMTVSWYRAYLAGASARAITLQQILAYCERACIEMA</sequence>
<dbReference type="Gene3D" id="3.90.25.10">
    <property type="entry name" value="UDP-galactose 4-epimerase, domain 1"/>
    <property type="match status" value="1"/>
</dbReference>
<dbReference type="PANTHER" id="PTHR43000">
    <property type="entry name" value="DTDP-D-GLUCOSE 4,6-DEHYDRATASE-RELATED"/>
    <property type="match status" value="1"/>
</dbReference>
<keyword evidence="2" id="KW-0456">Lyase</keyword>
<dbReference type="OrthoDB" id="9779041at2"/>
<keyword evidence="3" id="KW-1185">Reference proteome</keyword>
<name>C1F1H9_ACIC5</name>